<dbReference type="VEuPathDB" id="ToxoDB:cyc_05686"/>
<evidence type="ECO:0000313" key="3">
    <source>
        <dbReference type="Proteomes" id="UP000095192"/>
    </source>
</evidence>
<gene>
    <name evidence="2" type="ORF">cyc_05686</name>
</gene>
<feature type="region of interest" description="Disordered" evidence="1">
    <location>
        <begin position="1"/>
        <end position="44"/>
    </location>
</feature>
<keyword evidence="3" id="KW-1185">Reference proteome</keyword>
<comment type="caution">
    <text evidence="2">The sequence shown here is derived from an EMBL/GenBank/DDBJ whole genome shotgun (WGS) entry which is preliminary data.</text>
</comment>
<dbReference type="AlphaFoldDB" id="A0A1D3DA91"/>
<sequence length="162" mass="18381">MRKQDAGGQQAQPSEAPAQKQAAETHEEAFDEPDDELEEFDEIGGEVPIDAEVKQWSEDWDAAGEPLAFQLAAPSVRRSSIVQWDKDWSLWFCLCPLFLLVESRERVWCVGPCPLNLIAQVDGDIGWDDEDPDDEFLERLQRELEAFKTNYTNGNPQTRKAA</sequence>
<proteinExistence type="predicted"/>
<dbReference type="EMBL" id="JROU02000096">
    <property type="protein sequence ID" value="OEH80374.1"/>
    <property type="molecule type" value="Genomic_DNA"/>
</dbReference>
<feature type="compositionally biased region" description="Acidic residues" evidence="1">
    <location>
        <begin position="29"/>
        <end position="44"/>
    </location>
</feature>
<evidence type="ECO:0000313" key="2">
    <source>
        <dbReference type="EMBL" id="OEH80374.1"/>
    </source>
</evidence>
<evidence type="ECO:0000256" key="1">
    <source>
        <dbReference type="SAM" id="MobiDB-lite"/>
    </source>
</evidence>
<dbReference type="InParanoid" id="A0A1D3DA91"/>
<dbReference type="Proteomes" id="UP000095192">
    <property type="component" value="Unassembled WGS sequence"/>
</dbReference>
<name>A0A1D3DA91_9EIME</name>
<accession>A0A1D3DA91</accession>
<protein>
    <submittedName>
        <fullName evidence="2">Uncharacterized protein</fullName>
    </submittedName>
</protein>
<organism evidence="2 3">
    <name type="scientific">Cyclospora cayetanensis</name>
    <dbReference type="NCBI Taxonomy" id="88456"/>
    <lineage>
        <taxon>Eukaryota</taxon>
        <taxon>Sar</taxon>
        <taxon>Alveolata</taxon>
        <taxon>Apicomplexa</taxon>
        <taxon>Conoidasida</taxon>
        <taxon>Coccidia</taxon>
        <taxon>Eucoccidiorida</taxon>
        <taxon>Eimeriorina</taxon>
        <taxon>Eimeriidae</taxon>
        <taxon>Cyclospora</taxon>
    </lineage>
</organism>
<reference evidence="2 3" key="1">
    <citation type="journal article" date="2016" name="BMC Genomics">
        <title>Comparative genomics reveals Cyclospora cayetanensis possesses coccidia-like metabolism and invasion components but unique surface antigens.</title>
        <authorList>
            <person name="Liu S."/>
            <person name="Wang L."/>
            <person name="Zheng H."/>
            <person name="Xu Z."/>
            <person name="Roellig D.M."/>
            <person name="Li N."/>
            <person name="Frace M.A."/>
            <person name="Tang K."/>
            <person name="Arrowood M.J."/>
            <person name="Moss D.M."/>
            <person name="Zhang L."/>
            <person name="Feng Y."/>
            <person name="Xiao L."/>
        </authorList>
    </citation>
    <scope>NUCLEOTIDE SEQUENCE [LARGE SCALE GENOMIC DNA]</scope>
    <source>
        <strain evidence="2 3">CHN_HEN01</strain>
    </source>
</reference>